<name>A0A1G7ANL9_9BACL</name>
<evidence type="ECO:0000313" key="3">
    <source>
        <dbReference type="Proteomes" id="UP000198823"/>
    </source>
</evidence>
<dbReference type="PANTHER" id="PTHR31302:SF32">
    <property type="entry name" value="PHOSPHOESTERASE"/>
    <property type="match status" value="1"/>
</dbReference>
<evidence type="ECO:0000313" key="2">
    <source>
        <dbReference type="EMBL" id="SDE16363.1"/>
    </source>
</evidence>
<dbReference type="Gene3D" id="3.60.21.10">
    <property type="match status" value="1"/>
</dbReference>
<proteinExistence type="predicted"/>
<sequence>MYAYFGSECASYEERVQYPNTGVDAMELRTVAAVLAAAGAGLAMMYANAKLAMLREHEAAICAEQDGSGPDIFFISDIHRRRVSRELIRKAGGPFDAVIIGGDLAERGVPESRIRRNIMRLAALGPLYYVWGNNDREVGEALIRSAISDAGGTVLDNESAVLMAGPVRWVLVGTDDTSSFNVDVDQAFRNVRRGDAVIFISHSPSVFEMLGQKDPEVRMAGHTHGGQIRLGRFGMLEKGRFRSDNGKVELVSNGYGTSLVPLRLGAPAESHIIRLRAKKK</sequence>
<accession>A0A1G7ANL9</accession>
<dbReference type="InterPro" id="IPR004843">
    <property type="entry name" value="Calcineurin-like_PHP"/>
</dbReference>
<dbReference type="PANTHER" id="PTHR31302">
    <property type="entry name" value="TRANSMEMBRANE PROTEIN WITH METALLOPHOSPHOESTERASE DOMAIN-RELATED"/>
    <property type="match status" value="1"/>
</dbReference>
<keyword evidence="2" id="KW-0378">Hydrolase</keyword>
<reference evidence="2 3" key="1">
    <citation type="submission" date="2016-10" db="EMBL/GenBank/DDBJ databases">
        <authorList>
            <person name="de Groot N.N."/>
        </authorList>
    </citation>
    <scope>NUCLEOTIDE SEQUENCE [LARGE SCALE GENOMIC DNA]</scope>
    <source>
        <strain evidence="2 3">CGMCC 1.6762</strain>
    </source>
</reference>
<feature type="domain" description="Calcineurin-like phosphoesterase" evidence="1">
    <location>
        <begin position="72"/>
        <end position="225"/>
    </location>
</feature>
<dbReference type="STRING" id="426756.SAMN04488126_104102"/>
<organism evidence="2 3">
    <name type="scientific">Bhargavaea beijingensis</name>
    <dbReference type="NCBI Taxonomy" id="426756"/>
    <lineage>
        <taxon>Bacteria</taxon>
        <taxon>Bacillati</taxon>
        <taxon>Bacillota</taxon>
        <taxon>Bacilli</taxon>
        <taxon>Bacillales</taxon>
        <taxon>Caryophanaceae</taxon>
        <taxon>Bhargavaea</taxon>
    </lineage>
</organism>
<dbReference type="InterPro" id="IPR029052">
    <property type="entry name" value="Metallo-depent_PP-like"/>
</dbReference>
<dbReference type="AlphaFoldDB" id="A0A1G7ANL9"/>
<protein>
    <submittedName>
        <fullName evidence="2">Predicted phosphohydrolase, MPP superfamily</fullName>
    </submittedName>
</protein>
<evidence type="ECO:0000259" key="1">
    <source>
        <dbReference type="Pfam" id="PF00149"/>
    </source>
</evidence>
<dbReference type="GO" id="GO:0016020">
    <property type="term" value="C:membrane"/>
    <property type="evidence" value="ECO:0007669"/>
    <property type="project" value="GOC"/>
</dbReference>
<dbReference type="SUPFAM" id="SSF56300">
    <property type="entry name" value="Metallo-dependent phosphatases"/>
    <property type="match status" value="1"/>
</dbReference>
<gene>
    <name evidence="2" type="ORF">SAMN04488126_104102</name>
</gene>
<dbReference type="Proteomes" id="UP000198823">
    <property type="component" value="Unassembled WGS sequence"/>
</dbReference>
<dbReference type="GO" id="GO:0009245">
    <property type="term" value="P:lipid A biosynthetic process"/>
    <property type="evidence" value="ECO:0007669"/>
    <property type="project" value="TreeGrafter"/>
</dbReference>
<dbReference type="EMBL" id="FNAR01000004">
    <property type="protein sequence ID" value="SDE16363.1"/>
    <property type="molecule type" value="Genomic_DNA"/>
</dbReference>
<dbReference type="InterPro" id="IPR051158">
    <property type="entry name" value="Metallophosphoesterase_sf"/>
</dbReference>
<dbReference type="Pfam" id="PF00149">
    <property type="entry name" value="Metallophos"/>
    <property type="match status" value="1"/>
</dbReference>
<dbReference type="GO" id="GO:0008758">
    <property type="term" value="F:UDP-2,3-diacylglucosamine hydrolase activity"/>
    <property type="evidence" value="ECO:0007669"/>
    <property type="project" value="TreeGrafter"/>
</dbReference>